<dbReference type="InterPro" id="IPR010084">
    <property type="entry name" value="FabZ"/>
</dbReference>
<protein>
    <recommendedName>
        <fullName evidence="9">3-hydroxyacyl-[acyl-carrier-protein] dehydratase FabZ</fullName>
        <ecNumber evidence="9">4.2.1.59</ecNumber>
    </recommendedName>
    <alternativeName>
        <fullName evidence="9">(3R)-hydroxymyristoyl-[acyl-carrier-protein] dehydratase</fullName>
        <shortName evidence="9">(3R)-hydroxymyristoyl-ACP dehydrase</shortName>
    </alternativeName>
    <alternativeName>
        <fullName evidence="9">Beta-hydroxyacyl-ACP dehydratase</fullName>
    </alternativeName>
</protein>
<evidence type="ECO:0000256" key="6">
    <source>
        <dbReference type="ARBA" id="ARBA00023098"/>
    </source>
</evidence>
<dbReference type="SUPFAM" id="SSF54637">
    <property type="entry name" value="Thioesterase/thiol ester dehydrase-isomerase"/>
    <property type="match status" value="1"/>
</dbReference>
<dbReference type="Proteomes" id="UP001595583">
    <property type="component" value="Unassembled WGS sequence"/>
</dbReference>
<keyword evidence="7 9" id="KW-0456">Lyase</keyword>
<evidence type="ECO:0000256" key="4">
    <source>
        <dbReference type="ARBA" id="ARBA00022516"/>
    </source>
</evidence>
<keyword evidence="4 9" id="KW-0444">Lipid biosynthesis</keyword>
<dbReference type="GO" id="GO:0019171">
    <property type="term" value="F:(3R)-hydroxyacyl-[acyl-carrier-protein] dehydratase activity"/>
    <property type="evidence" value="ECO:0007669"/>
    <property type="project" value="UniProtKB-EC"/>
</dbReference>
<dbReference type="EMBL" id="JBHRTK010000015">
    <property type="protein sequence ID" value="MFC3207758.1"/>
    <property type="molecule type" value="Genomic_DNA"/>
</dbReference>
<dbReference type="PANTHER" id="PTHR30272">
    <property type="entry name" value="3-HYDROXYACYL-[ACYL-CARRIER-PROTEIN] DEHYDRATASE"/>
    <property type="match status" value="1"/>
</dbReference>
<keyword evidence="5 9" id="KW-0441">Lipid A biosynthesis</keyword>
<evidence type="ECO:0000256" key="7">
    <source>
        <dbReference type="ARBA" id="ARBA00023239"/>
    </source>
</evidence>
<dbReference type="RefSeq" id="WP_378222194.1">
    <property type="nucleotide sequence ID" value="NZ_JBHRTK010000015.1"/>
</dbReference>
<evidence type="ECO:0000313" key="11">
    <source>
        <dbReference type="Proteomes" id="UP001595583"/>
    </source>
</evidence>
<dbReference type="Pfam" id="PF07977">
    <property type="entry name" value="FabA"/>
    <property type="match status" value="1"/>
</dbReference>
<feature type="active site" evidence="9">
    <location>
        <position position="58"/>
    </location>
</feature>
<dbReference type="Gene3D" id="3.10.129.10">
    <property type="entry name" value="Hotdog Thioesterase"/>
    <property type="match status" value="1"/>
</dbReference>
<evidence type="ECO:0000256" key="8">
    <source>
        <dbReference type="ARBA" id="ARBA00025049"/>
    </source>
</evidence>
<organism evidence="10 11">
    <name type="scientific">Aquamicrobium soli</name>
    <dbReference type="NCBI Taxonomy" id="1811518"/>
    <lineage>
        <taxon>Bacteria</taxon>
        <taxon>Pseudomonadati</taxon>
        <taxon>Pseudomonadota</taxon>
        <taxon>Alphaproteobacteria</taxon>
        <taxon>Hyphomicrobiales</taxon>
        <taxon>Phyllobacteriaceae</taxon>
        <taxon>Aquamicrobium</taxon>
    </lineage>
</organism>
<comment type="subcellular location">
    <subcellularLocation>
        <location evidence="1 9">Cytoplasm</location>
    </subcellularLocation>
</comment>
<sequence>MADTVHSTLETVDILGLMKLLPHRYPLLLVDRIVEIDGNDSAIGIKNVTVNEPHFTGHFPEQPVMPGVLIIEAMAQTAGAICIRAAGGAKPSLVYFLTIDNAKFRKPVVPGDQLRIHVRRVKTRGNIHRFVCEGMVDGAKVAEAEISAMMVGSD</sequence>
<comment type="similarity">
    <text evidence="2 9">Belongs to the thioester dehydratase family. FabZ subfamily.</text>
</comment>
<evidence type="ECO:0000256" key="9">
    <source>
        <dbReference type="HAMAP-Rule" id="MF_00406"/>
    </source>
</evidence>
<evidence type="ECO:0000256" key="5">
    <source>
        <dbReference type="ARBA" id="ARBA00022556"/>
    </source>
</evidence>
<dbReference type="PANTHER" id="PTHR30272:SF1">
    <property type="entry name" value="3-HYDROXYACYL-[ACYL-CARRIER-PROTEIN] DEHYDRATASE"/>
    <property type="match status" value="1"/>
</dbReference>
<dbReference type="InterPro" id="IPR029069">
    <property type="entry name" value="HotDog_dom_sf"/>
</dbReference>
<comment type="function">
    <text evidence="8 9">Involved in unsaturated fatty acids biosynthesis. Catalyzes the dehydration of short chain beta-hydroxyacyl-ACPs and long chain saturated and unsaturated beta-hydroxyacyl-ACPs.</text>
</comment>
<proteinExistence type="inferred from homology"/>
<comment type="catalytic activity">
    <reaction evidence="9">
        <text>a (3R)-hydroxyacyl-[ACP] = a (2E)-enoyl-[ACP] + H2O</text>
        <dbReference type="Rhea" id="RHEA:13097"/>
        <dbReference type="Rhea" id="RHEA-COMP:9925"/>
        <dbReference type="Rhea" id="RHEA-COMP:9945"/>
        <dbReference type="ChEBI" id="CHEBI:15377"/>
        <dbReference type="ChEBI" id="CHEBI:78784"/>
        <dbReference type="ChEBI" id="CHEBI:78827"/>
        <dbReference type="EC" id="4.2.1.59"/>
    </reaction>
</comment>
<dbReference type="EC" id="4.2.1.59" evidence="9"/>
<evidence type="ECO:0000256" key="2">
    <source>
        <dbReference type="ARBA" id="ARBA00009174"/>
    </source>
</evidence>
<dbReference type="NCBIfam" id="NF000582">
    <property type="entry name" value="PRK00006.1"/>
    <property type="match status" value="1"/>
</dbReference>
<reference evidence="11" key="1">
    <citation type="journal article" date="2019" name="Int. J. Syst. Evol. Microbiol.">
        <title>The Global Catalogue of Microorganisms (GCM) 10K type strain sequencing project: providing services to taxonomists for standard genome sequencing and annotation.</title>
        <authorList>
            <consortium name="The Broad Institute Genomics Platform"/>
            <consortium name="The Broad Institute Genome Sequencing Center for Infectious Disease"/>
            <person name="Wu L."/>
            <person name="Ma J."/>
        </authorList>
    </citation>
    <scope>NUCLEOTIDE SEQUENCE [LARGE SCALE GENOMIC DNA]</scope>
    <source>
        <strain evidence="11">KCTC 52165</strain>
    </source>
</reference>
<keyword evidence="11" id="KW-1185">Reference proteome</keyword>
<gene>
    <name evidence="9 10" type="primary">fabZ</name>
    <name evidence="10" type="ORF">ACFOHJ_16150</name>
</gene>
<evidence type="ECO:0000256" key="3">
    <source>
        <dbReference type="ARBA" id="ARBA00022490"/>
    </source>
</evidence>
<keyword evidence="6 9" id="KW-0443">Lipid metabolism</keyword>
<accession>A0ABV7KGU5</accession>
<dbReference type="NCBIfam" id="TIGR01750">
    <property type="entry name" value="fabZ"/>
    <property type="match status" value="1"/>
</dbReference>
<dbReference type="HAMAP" id="MF_00406">
    <property type="entry name" value="FabZ"/>
    <property type="match status" value="1"/>
</dbReference>
<evidence type="ECO:0000256" key="1">
    <source>
        <dbReference type="ARBA" id="ARBA00004496"/>
    </source>
</evidence>
<evidence type="ECO:0000313" key="10">
    <source>
        <dbReference type="EMBL" id="MFC3207758.1"/>
    </source>
</evidence>
<dbReference type="InterPro" id="IPR013114">
    <property type="entry name" value="FabA_FabZ"/>
</dbReference>
<dbReference type="CDD" id="cd01288">
    <property type="entry name" value="FabZ"/>
    <property type="match status" value="1"/>
</dbReference>
<name>A0ABV7KGU5_9HYPH</name>
<keyword evidence="3 9" id="KW-0963">Cytoplasm</keyword>
<comment type="caution">
    <text evidence="10">The sequence shown here is derived from an EMBL/GenBank/DDBJ whole genome shotgun (WGS) entry which is preliminary data.</text>
</comment>